<dbReference type="InterPro" id="IPR002882">
    <property type="entry name" value="CofD"/>
</dbReference>
<name>A0ABM8AEG9_9DEIO</name>
<organism evidence="4 5">
    <name type="scientific">Deinococcus aetherius</name>
    <dbReference type="NCBI Taxonomy" id="200252"/>
    <lineage>
        <taxon>Bacteria</taxon>
        <taxon>Thermotogati</taxon>
        <taxon>Deinococcota</taxon>
        <taxon>Deinococci</taxon>
        <taxon>Deinococcales</taxon>
        <taxon>Deinococcaceae</taxon>
        <taxon>Deinococcus</taxon>
    </lineage>
</organism>
<dbReference type="InterPro" id="IPR010119">
    <property type="entry name" value="Gluconeogen_factor"/>
</dbReference>
<dbReference type="NCBIfam" id="TIGR01826">
    <property type="entry name" value="CofD_related"/>
    <property type="match status" value="1"/>
</dbReference>
<evidence type="ECO:0000256" key="3">
    <source>
        <dbReference type="SAM" id="Phobius"/>
    </source>
</evidence>
<evidence type="ECO:0000256" key="2">
    <source>
        <dbReference type="HAMAP-Rule" id="MF_00973"/>
    </source>
</evidence>
<feature type="transmembrane region" description="Helical" evidence="3">
    <location>
        <begin position="76"/>
        <end position="97"/>
    </location>
</feature>
<keyword evidence="5" id="KW-1185">Reference proteome</keyword>
<proteinExistence type="inferred from homology"/>
<dbReference type="PANTHER" id="PTHR30135">
    <property type="entry name" value="UNCHARACTERIZED PROTEIN YVCK-RELATED"/>
    <property type="match status" value="1"/>
</dbReference>
<dbReference type="SUPFAM" id="SSF142338">
    <property type="entry name" value="CofD-like"/>
    <property type="match status" value="1"/>
</dbReference>
<accession>A0ABM8AEG9</accession>
<sequence>MNDSVSTRVGSARRATRRARMWLEPGLGVKRWLLLFVVCTFIGAVGFLHFTWTGPLHFVATRWILWLNALTKPEVLPLYVGGMTVMGLALVGALLSIMMLSRSMLRSTGTAPETALDVIYSHRTRARGPRIVAVGGGTGLSNLLMGLKVHTGNITAVVTVADDGGSSGRLRQALDMIAPGDLTDCYAALSDSPVLARLLLHRFGRGEGLEGHTFGNLLLATLSEEQGGLQGAMRDIHEVLRVRGQVFPATTRPATLVARLSDGREVRGESRLSGQVGPARILDVRLEPPGLPALPDVLGAVRGAELIVLGPGSLFTSIIPALLVPDIARAIRESGAPIVYVASLMSEPGETTGLTLEDHVLAITAHLGRAPDWVLMNSAPIPPDVQGRYAAEGAQVLDLAGASRDLRGRVRSAPLLQTGPTARHDPAALAQALLALISRARAA</sequence>
<evidence type="ECO:0000313" key="5">
    <source>
        <dbReference type="Proteomes" id="UP001064971"/>
    </source>
</evidence>
<keyword evidence="3" id="KW-1133">Transmembrane helix</keyword>
<evidence type="ECO:0000256" key="1">
    <source>
        <dbReference type="ARBA" id="ARBA00022490"/>
    </source>
</evidence>
<feature type="transmembrane region" description="Helical" evidence="3">
    <location>
        <begin position="32"/>
        <end position="52"/>
    </location>
</feature>
<dbReference type="EMBL" id="AP026560">
    <property type="protein sequence ID" value="BDP42032.1"/>
    <property type="molecule type" value="Genomic_DNA"/>
</dbReference>
<dbReference type="CDD" id="cd07187">
    <property type="entry name" value="YvcK_like"/>
    <property type="match status" value="1"/>
</dbReference>
<dbReference type="Pfam" id="PF01933">
    <property type="entry name" value="CofD"/>
    <property type="match status" value="1"/>
</dbReference>
<dbReference type="Proteomes" id="UP001064971">
    <property type="component" value="Chromosome"/>
</dbReference>
<dbReference type="RefSeq" id="WP_264774746.1">
    <property type="nucleotide sequence ID" value="NZ_AP026560.1"/>
</dbReference>
<dbReference type="PANTHER" id="PTHR30135:SF3">
    <property type="entry name" value="GLUCONEOGENESIS FACTOR-RELATED"/>
    <property type="match status" value="1"/>
</dbReference>
<comment type="subcellular location">
    <subcellularLocation>
        <location evidence="2">Cytoplasm</location>
    </subcellularLocation>
</comment>
<evidence type="ECO:0000313" key="4">
    <source>
        <dbReference type="EMBL" id="BDP42032.1"/>
    </source>
</evidence>
<dbReference type="HAMAP" id="MF_00973">
    <property type="entry name" value="Gluconeogen_factor"/>
    <property type="match status" value="1"/>
</dbReference>
<keyword evidence="3" id="KW-0472">Membrane</keyword>
<dbReference type="InterPro" id="IPR038136">
    <property type="entry name" value="CofD-like_dom_sf"/>
</dbReference>
<keyword evidence="3" id="KW-0812">Transmembrane</keyword>
<dbReference type="Gene3D" id="3.40.50.10680">
    <property type="entry name" value="CofD-like domains"/>
    <property type="match status" value="1"/>
</dbReference>
<reference evidence="4" key="1">
    <citation type="submission" date="2022-07" db="EMBL/GenBank/DDBJ databases">
        <title>Complete Genome Sequence of the Radioresistant Bacterium Deinococcus aetherius ST0316, Isolated from the Air Dust collected in Lower Stratosphere above Japan.</title>
        <authorList>
            <person name="Satoh K."/>
            <person name="Hagiwara K."/>
            <person name="Katsumata K."/>
            <person name="Kubo A."/>
            <person name="Yokobori S."/>
            <person name="Yamagishi A."/>
            <person name="Oono Y."/>
            <person name="Narumi I."/>
        </authorList>
    </citation>
    <scope>NUCLEOTIDE SEQUENCE</scope>
    <source>
        <strain evidence="4">ST0316</strain>
    </source>
</reference>
<keyword evidence="1 2" id="KW-0963">Cytoplasm</keyword>
<gene>
    <name evidence="4" type="ORF">DAETH_20010</name>
</gene>
<protein>
    <recommendedName>
        <fullName evidence="2">Putative gluconeogenesis factor</fullName>
    </recommendedName>
</protein>
<comment type="similarity">
    <text evidence="2">Belongs to the gluconeogenesis factor family.</text>
</comment>
<comment type="function">
    <text evidence="2">Required for morphogenesis under gluconeogenic growth conditions.</text>
</comment>